<evidence type="ECO:0000256" key="1">
    <source>
        <dbReference type="SAM" id="Phobius"/>
    </source>
</evidence>
<dbReference type="InterPro" id="IPR031582">
    <property type="entry name" value="TadF"/>
</dbReference>
<feature type="transmembrane region" description="Helical" evidence="1">
    <location>
        <begin position="12"/>
        <end position="32"/>
    </location>
</feature>
<proteinExistence type="predicted"/>
<keyword evidence="1" id="KW-0812">Transmembrane</keyword>
<keyword evidence="2" id="KW-0067">ATP-binding</keyword>
<evidence type="ECO:0000313" key="2">
    <source>
        <dbReference type="EMBL" id="PWI35230.1"/>
    </source>
</evidence>
<keyword evidence="2" id="KW-0547">Nucleotide-binding</keyword>
<dbReference type="EMBL" id="QFWT01000001">
    <property type="protein sequence ID" value="PWI35230.1"/>
    <property type="molecule type" value="Genomic_DNA"/>
</dbReference>
<name>A0A2U3BEM6_9VIBR</name>
<dbReference type="GO" id="GO:0005524">
    <property type="term" value="F:ATP binding"/>
    <property type="evidence" value="ECO:0007669"/>
    <property type="project" value="UniProtKB-KW"/>
</dbReference>
<protein>
    <submittedName>
        <fullName evidence="2">ATP-binding protein</fullName>
    </submittedName>
</protein>
<sequence length="197" mass="21549">MNGLNSIFRQKGTFAIEFSIVGLLLGVLLAFAQDAIIKISMKGKLDRLSYSAVSIIKERTQLYSGDTLASAPGSDDSFDLNNPMSGEHVTNIYTVVENSMKRITGSFDEAKFGMRLEEQTYTDNTPNTLVVYNSGTLVCSVGQTLADIEADLRITTTLERHPPIYRITLCYDTDNLVADLLSSGFERVSSTSVAVGR</sequence>
<gene>
    <name evidence="2" type="ORF">DI392_02895</name>
</gene>
<keyword evidence="1" id="KW-0472">Membrane</keyword>
<dbReference type="Pfam" id="PF16964">
    <property type="entry name" value="TadF"/>
    <property type="match status" value="1"/>
</dbReference>
<dbReference type="RefSeq" id="WP_109318382.1">
    <property type="nucleotide sequence ID" value="NZ_QFWT01000001.1"/>
</dbReference>
<dbReference type="AlphaFoldDB" id="A0A2U3BEM6"/>
<accession>A0A2U3BEM6</accession>
<keyword evidence="1" id="KW-1133">Transmembrane helix</keyword>
<keyword evidence="3" id="KW-1185">Reference proteome</keyword>
<organism evidence="2 3">
    <name type="scientific">Vibrio albus</name>
    <dbReference type="NCBI Taxonomy" id="2200953"/>
    <lineage>
        <taxon>Bacteria</taxon>
        <taxon>Pseudomonadati</taxon>
        <taxon>Pseudomonadota</taxon>
        <taxon>Gammaproteobacteria</taxon>
        <taxon>Vibrionales</taxon>
        <taxon>Vibrionaceae</taxon>
        <taxon>Vibrio</taxon>
    </lineage>
</organism>
<comment type="caution">
    <text evidence="2">The sequence shown here is derived from an EMBL/GenBank/DDBJ whole genome shotgun (WGS) entry which is preliminary data.</text>
</comment>
<dbReference type="Proteomes" id="UP000245362">
    <property type="component" value="Unassembled WGS sequence"/>
</dbReference>
<evidence type="ECO:0000313" key="3">
    <source>
        <dbReference type="Proteomes" id="UP000245362"/>
    </source>
</evidence>
<reference evidence="2 3" key="1">
    <citation type="submission" date="2018-05" db="EMBL/GenBank/DDBJ databases">
        <title>Vibrio limimaris sp. nov., isolated from marine sediment.</title>
        <authorList>
            <person name="Li C.-M."/>
        </authorList>
    </citation>
    <scope>NUCLEOTIDE SEQUENCE [LARGE SCALE GENOMIC DNA]</scope>
    <source>
        <strain evidence="2 3">E4404</strain>
    </source>
</reference>
<dbReference type="OrthoDB" id="5876198at2"/>